<sequence>MSRLSYMPLNSRRGQLLNLTELVFKHRHLLQFSRQKEEEDAYFVDYIPPARDAINLPRNVVYVLVGAVLIIVATYAIVGHLIKDLMHDLADWIFGPKPVEEDLEGEGAETEDKRRLSIFNNQMESGDELRMEKERERLLPGFLQRDGGCCRPSPPPPLRSAIISYPGEKRMSTHSVTFACPVAPCVTSF</sequence>
<comment type="caution">
    <text evidence="2">The sequence shown here is derived from an EMBL/GenBank/DDBJ whole genome shotgun (WGS) entry which is preliminary data.</text>
</comment>
<proteinExistence type="predicted"/>
<evidence type="ECO:0000256" key="1">
    <source>
        <dbReference type="SAM" id="Phobius"/>
    </source>
</evidence>
<reference evidence="2 3" key="1">
    <citation type="submission" date="2021-06" db="EMBL/GenBank/DDBJ databases">
        <authorList>
            <person name="Palmer J.M."/>
        </authorList>
    </citation>
    <scope>NUCLEOTIDE SEQUENCE [LARGE SCALE GENOMIC DNA]</scope>
    <source>
        <strain evidence="2 3">CL_MEX2019</strain>
        <tissue evidence="2">Muscle</tissue>
    </source>
</reference>
<keyword evidence="1" id="KW-1133">Transmembrane helix</keyword>
<evidence type="ECO:0000313" key="3">
    <source>
        <dbReference type="Proteomes" id="UP001352852"/>
    </source>
</evidence>
<dbReference type="EMBL" id="JAHUTJ010019681">
    <property type="protein sequence ID" value="MED6272097.1"/>
    <property type="molecule type" value="Genomic_DNA"/>
</dbReference>
<accession>A0ABU7DAB0</accession>
<keyword evidence="1" id="KW-0812">Transmembrane</keyword>
<gene>
    <name evidence="2" type="ORF">CHARACLAT_026809</name>
</gene>
<protein>
    <submittedName>
        <fullName evidence="2">Uncharacterized protein</fullName>
    </submittedName>
</protein>
<feature type="transmembrane region" description="Helical" evidence="1">
    <location>
        <begin position="60"/>
        <end position="78"/>
    </location>
</feature>
<keyword evidence="1" id="KW-0472">Membrane</keyword>
<organism evidence="2 3">
    <name type="scientific">Characodon lateralis</name>
    <dbReference type="NCBI Taxonomy" id="208331"/>
    <lineage>
        <taxon>Eukaryota</taxon>
        <taxon>Metazoa</taxon>
        <taxon>Chordata</taxon>
        <taxon>Craniata</taxon>
        <taxon>Vertebrata</taxon>
        <taxon>Euteleostomi</taxon>
        <taxon>Actinopterygii</taxon>
        <taxon>Neopterygii</taxon>
        <taxon>Teleostei</taxon>
        <taxon>Neoteleostei</taxon>
        <taxon>Acanthomorphata</taxon>
        <taxon>Ovalentaria</taxon>
        <taxon>Atherinomorphae</taxon>
        <taxon>Cyprinodontiformes</taxon>
        <taxon>Goodeidae</taxon>
        <taxon>Characodon</taxon>
    </lineage>
</organism>
<evidence type="ECO:0000313" key="2">
    <source>
        <dbReference type="EMBL" id="MED6272097.1"/>
    </source>
</evidence>
<keyword evidence="3" id="KW-1185">Reference proteome</keyword>
<dbReference type="Proteomes" id="UP001352852">
    <property type="component" value="Unassembled WGS sequence"/>
</dbReference>
<name>A0ABU7DAB0_9TELE</name>